<evidence type="ECO:0000313" key="2">
    <source>
        <dbReference type="EMBL" id="RDX76924.1"/>
    </source>
</evidence>
<dbReference type="OrthoDB" id="632588at2759"/>
<dbReference type="PANTHER" id="PTHR35282:SF2">
    <property type="entry name" value="F5D14.24 PROTEIN"/>
    <property type="match status" value="1"/>
</dbReference>
<dbReference type="InterPro" id="IPR049198">
    <property type="entry name" value="DUF6865"/>
</dbReference>
<proteinExistence type="predicted"/>
<keyword evidence="3" id="KW-1185">Reference proteome</keyword>
<sequence length="80" mass="8766">MDSKSSSQESKEVARESLIAISNSLPDKILDSNSVSESKKPDGVAMPNCDQDDKFRFAEEVRWQKHGACLGAPMDGQLSH</sequence>
<gene>
    <name evidence="2" type="ORF">CR513_43036</name>
</gene>
<protein>
    <submittedName>
        <fullName evidence="2">Uncharacterized protein</fullName>
    </submittedName>
</protein>
<organism evidence="2 3">
    <name type="scientific">Mucuna pruriens</name>
    <name type="common">Velvet bean</name>
    <name type="synonym">Dolichos pruriens</name>
    <dbReference type="NCBI Taxonomy" id="157652"/>
    <lineage>
        <taxon>Eukaryota</taxon>
        <taxon>Viridiplantae</taxon>
        <taxon>Streptophyta</taxon>
        <taxon>Embryophyta</taxon>
        <taxon>Tracheophyta</taxon>
        <taxon>Spermatophyta</taxon>
        <taxon>Magnoliopsida</taxon>
        <taxon>eudicotyledons</taxon>
        <taxon>Gunneridae</taxon>
        <taxon>Pentapetalae</taxon>
        <taxon>rosids</taxon>
        <taxon>fabids</taxon>
        <taxon>Fabales</taxon>
        <taxon>Fabaceae</taxon>
        <taxon>Papilionoideae</taxon>
        <taxon>50 kb inversion clade</taxon>
        <taxon>NPAAA clade</taxon>
        <taxon>indigoferoid/millettioid clade</taxon>
        <taxon>Phaseoleae</taxon>
        <taxon>Mucuna</taxon>
    </lineage>
</organism>
<evidence type="ECO:0000313" key="3">
    <source>
        <dbReference type="Proteomes" id="UP000257109"/>
    </source>
</evidence>
<dbReference type="Proteomes" id="UP000257109">
    <property type="component" value="Unassembled WGS sequence"/>
</dbReference>
<dbReference type="Pfam" id="PF21737">
    <property type="entry name" value="DUF6865"/>
    <property type="match status" value="1"/>
</dbReference>
<accession>A0A371FF33</accession>
<dbReference type="AlphaFoldDB" id="A0A371FF33"/>
<dbReference type="PANTHER" id="PTHR35282">
    <property type="entry name" value="F5D14.24 PROTEIN"/>
    <property type="match status" value="1"/>
</dbReference>
<reference evidence="2" key="1">
    <citation type="submission" date="2018-05" db="EMBL/GenBank/DDBJ databases">
        <title>Draft genome of Mucuna pruriens seed.</title>
        <authorList>
            <person name="Nnadi N.E."/>
            <person name="Vos R."/>
            <person name="Hasami M.H."/>
            <person name="Devisetty U.K."/>
            <person name="Aguiy J.C."/>
        </authorList>
    </citation>
    <scope>NUCLEOTIDE SEQUENCE [LARGE SCALE GENOMIC DNA]</scope>
    <source>
        <strain evidence="2">JCA_2017</strain>
    </source>
</reference>
<feature type="region of interest" description="Disordered" evidence="1">
    <location>
        <begin position="29"/>
        <end position="48"/>
    </location>
</feature>
<dbReference type="EMBL" id="QJKJ01009336">
    <property type="protein sequence ID" value="RDX76924.1"/>
    <property type="molecule type" value="Genomic_DNA"/>
</dbReference>
<evidence type="ECO:0000256" key="1">
    <source>
        <dbReference type="SAM" id="MobiDB-lite"/>
    </source>
</evidence>
<feature type="non-terminal residue" evidence="2">
    <location>
        <position position="1"/>
    </location>
</feature>
<name>A0A371FF33_MUCPR</name>
<comment type="caution">
    <text evidence="2">The sequence shown here is derived from an EMBL/GenBank/DDBJ whole genome shotgun (WGS) entry which is preliminary data.</text>
</comment>